<sequence>MSDCNSAPTKGIVTRSVDALRGGRDRPAGGGHAHGRIEQTGTPDDLYKRPANRSSWASSGSVWRPLAGVFGRHPDELSFTGSAEATKDVWIAVRSMLRNLLEEVTMAEVASSALPEHLAALTADPRAWVKR</sequence>
<feature type="region of interest" description="Disordered" evidence="1">
    <location>
        <begin position="20"/>
        <end position="57"/>
    </location>
</feature>
<gene>
    <name evidence="2" type="ORF">AVDCRST_MAG67-1593</name>
</gene>
<dbReference type="AlphaFoldDB" id="A0A6J4SL39"/>
<evidence type="ECO:0000256" key="1">
    <source>
        <dbReference type="SAM" id="MobiDB-lite"/>
    </source>
</evidence>
<protein>
    <submittedName>
        <fullName evidence="2">Uncharacterized protein</fullName>
    </submittedName>
</protein>
<evidence type="ECO:0000313" key="2">
    <source>
        <dbReference type="EMBL" id="CAA9494574.1"/>
    </source>
</evidence>
<dbReference type="EMBL" id="CADCVQ010000070">
    <property type="protein sequence ID" value="CAA9494574.1"/>
    <property type="molecule type" value="Genomic_DNA"/>
</dbReference>
<organism evidence="2">
    <name type="scientific">uncultured Solirubrobacteraceae bacterium</name>
    <dbReference type="NCBI Taxonomy" id="1162706"/>
    <lineage>
        <taxon>Bacteria</taxon>
        <taxon>Bacillati</taxon>
        <taxon>Actinomycetota</taxon>
        <taxon>Thermoleophilia</taxon>
        <taxon>Solirubrobacterales</taxon>
        <taxon>Solirubrobacteraceae</taxon>
        <taxon>environmental samples</taxon>
    </lineage>
</organism>
<name>A0A6J4SL39_9ACTN</name>
<accession>A0A6J4SL39</accession>
<proteinExistence type="predicted"/>
<reference evidence="2" key="1">
    <citation type="submission" date="2020-02" db="EMBL/GenBank/DDBJ databases">
        <authorList>
            <person name="Meier V. D."/>
        </authorList>
    </citation>
    <scope>NUCLEOTIDE SEQUENCE</scope>
    <source>
        <strain evidence="2">AVDCRST_MAG67</strain>
    </source>
</reference>